<protein>
    <submittedName>
        <fullName evidence="8">Granulin precursor</fullName>
    </submittedName>
</protein>
<dbReference type="InterPro" id="IPR037277">
    <property type="entry name" value="Granulin_sf"/>
</dbReference>
<feature type="domain" description="G-protein coupled receptors family 2 profile 1" evidence="7">
    <location>
        <begin position="72"/>
        <end position="162"/>
    </location>
</feature>
<comment type="similarity">
    <text evidence="2">Belongs to the granulin family.</text>
</comment>
<dbReference type="SMART" id="SM00289">
    <property type="entry name" value="WR1"/>
    <property type="match status" value="4"/>
</dbReference>
<gene>
    <name evidence="8" type="primary">GRN</name>
</gene>
<dbReference type="InterPro" id="IPR006150">
    <property type="entry name" value="Cys_repeat_1"/>
</dbReference>
<dbReference type="GeneTree" id="ENSGT00470000042293"/>
<sequence length="564" mass="59253">MWTLVSWVALAAGLVAGTQCPDGQFCPVACCLDPGGTSYSCCSPVLGQWPTALSRQLGSPCQIDAHCSPGYSCLLTILGTSSCCPFPEAVSCADARHCCPRGYHCSADGRSCFQRSDTSRLGAVQCPDSRFECPNSSTCCTLRDGSWGCCPMPQASCCEDKVHCCPHGTSCDLAHARCLTTTGTHPLARKIPAQRSNGAVVICPDGRSQCPDGSTCCELPSGKYGCCPMPNAICCSDHLHCCPQDTVCDLVQSKCLSKENATDLLTKLPAHTVQEVKCDMEVSCPDGYTCCRLQSGAWGCCPFAQAVCCEDRQHCCPAGYTCNVKARSCEKAADSAHLAARLVRGPRRGVGNVECGAGHFCHDNQTCCRDSQGGWACCPYRQVSATHWPGAGDPWELGPAVSSSDSPPTPWPSRVSVVPISATAAPLASDARPRAPSVCGGRACVGTCHRGTQPRGSCCEARLRTEDSLQPSGPCSEGLHCSGLPSTSPPPNSPGVPHSDPPSWEVGPQSKALPISRGAVAKAMLQAAIPSPNFRGPCGQVLFPIHRHVCVCAAVKFVHFLNSV</sequence>
<evidence type="ECO:0000256" key="4">
    <source>
        <dbReference type="ARBA" id="ARBA00023157"/>
    </source>
</evidence>
<dbReference type="AlphaFoldDB" id="A0A452UD58"/>
<dbReference type="GO" id="GO:0004930">
    <property type="term" value="F:G protein-coupled receptor activity"/>
    <property type="evidence" value="ECO:0007669"/>
    <property type="project" value="InterPro"/>
</dbReference>
<accession>A0A452UD58</accession>
<keyword evidence="3" id="KW-0964">Secreted</keyword>
<dbReference type="PANTHER" id="PTHR12274:SF3">
    <property type="entry name" value="PROGRANULIN"/>
    <property type="match status" value="1"/>
</dbReference>
<dbReference type="GO" id="GO:0016020">
    <property type="term" value="C:membrane"/>
    <property type="evidence" value="ECO:0007669"/>
    <property type="project" value="InterPro"/>
</dbReference>
<dbReference type="InterPro" id="IPR001879">
    <property type="entry name" value="GPCR_2_extracellular_dom"/>
</dbReference>
<feature type="chain" id="PRO_5019003465" evidence="6">
    <location>
        <begin position="18"/>
        <end position="564"/>
    </location>
</feature>
<evidence type="ECO:0000256" key="6">
    <source>
        <dbReference type="SAM" id="SignalP"/>
    </source>
</evidence>
<dbReference type="Pfam" id="PF00396">
    <property type="entry name" value="Granulin"/>
    <property type="match status" value="4"/>
</dbReference>
<dbReference type="Ensembl" id="ENSUMAT00000022319.1">
    <property type="protein sequence ID" value="ENSUMAP00000018869.1"/>
    <property type="gene ID" value="ENSUMAG00000013835.1"/>
</dbReference>
<name>A0A452UD58_URSMA</name>
<evidence type="ECO:0000313" key="8">
    <source>
        <dbReference type="Ensembl" id="ENSUMAP00000018869"/>
    </source>
</evidence>
<organism evidence="8">
    <name type="scientific">Ursus maritimus</name>
    <name type="common">Polar bear</name>
    <name type="synonym">Thalarctos maritimus</name>
    <dbReference type="NCBI Taxonomy" id="29073"/>
    <lineage>
        <taxon>Eukaryota</taxon>
        <taxon>Metazoa</taxon>
        <taxon>Chordata</taxon>
        <taxon>Craniata</taxon>
        <taxon>Vertebrata</taxon>
        <taxon>Euteleostomi</taxon>
        <taxon>Mammalia</taxon>
        <taxon>Eutheria</taxon>
        <taxon>Laurasiatheria</taxon>
        <taxon>Carnivora</taxon>
        <taxon>Caniformia</taxon>
        <taxon>Ursidae</taxon>
        <taxon>Ursus</taxon>
    </lineage>
</organism>
<dbReference type="Gene3D" id="2.10.25.160">
    <property type="entry name" value="Granulin"/>
    <property type="match status" value="5"/>
</dbReference>
<evidence type="ECO:0000256" key="2">
    <source>
        <dbReference type="ARBA" id="ARBA00010093"/>
    </source>
</evidence>
<evidence type="ECO:0000256" key="3">
    <source>
        <dbReference type="ARBA" id="ARBA00022525"/>
    </source>
</evidence>
<dbReference type="PROSITE" id="PS50227">
    <property type="entry name" value="G_PROTEIN_RECEP_F2_3"/>
    <property type="match status" value="1"/>
</dbReference>
<evidence type="ECO:0000256" key="5">
    <source>
        <dbReference type="SAM" id="MobiDB-lite"/>
    </source>
</evidence>
<keyword evidence="4" id="KW-1015">Disulfide bond</keyword>
<keyword evidence="6" id="KW-0732">Signal</keyword>
<feature type="signal peptide" evidence="6">
    <location>
        <begin position="1"/>
        <end position="17"/>
    </location>
</feature>
<evidence type="ECO:0000259" key="7">
    <source>
        <dbReference type="PROSITE" id="PS50227"/>
    </source>
</evidence>
<feature type="region of interest" description="Disordered" evidence="5">
    <location>
        <begin position="468"/>
        <end position="510"/>
    </location>
</feature>
<dbReference type="FunFam" id="2.10.25.160:FF:000003">
    <property type="entry name" value="Progranulin"/>
    <property type="match status" value="1"/>
</dbReference>
<dbReference type="SUPFAM" id="SSF57277">
    <property type="entry name" value="Granulin repeat"/>
    <property type="match status" value="4"/>
</dbReference>
<dbReference type="GO" id="GO:0005576">
    <property type="term" value="C:extracellular region"/>
    <property type="evidence" value="ECO:0007669"/>
    <property type="project" value="UniProtKB-SubCell"/>
</dbReference>
<proteinExistence type="inferred from homology"/>
<dbReference type="PANTHER" id="PTHR12274">
    <property type="entry name" value="GRANULIN"/>
    <property type="match status" value="1"/>
</dbReference>
<dbReference type="SMART" id="SM00277">
    <property type="entry name" value="GRAN"/>
    <property type="match status" value="5"/>
</dbReference>
<dbReference type="GO" id="GO:0050727">
    <property type="term" value="P:regulation of inflammatory response"/>
    <property type="evidence" value="ECO:0007669"/>
    <property type="project" value="TreeGrafter"/>
</dbReference>
<evidence type="ECO:0000256" key="1">
    <source>
        <dbReference type="ARBA" id="ARBA00004613"/>
    </source>
</evidence>
<dbReference type="PROSITE" id="PS00799">
    <property type="entry name" value="GRANULINS"/>
    <property type="match status" value="4"/>
</dbReference>
<reference evidence="8" key="1">
    <citation type="submission" date="2019-03" db="UniProtKB">
        <authorList>
            <consortium name="Ensembl"/>
        </authorList>
    </citation>
    <scope>IDENTIFICATION</scope>
</reference>
<dbReference type="InterPro" id="IPR039036">
    <property type="entry name" value="Granulin_fam"/>
</dbReference>
<dbReference type="FunFam" id="2.10.25.160:FF:000001">
    <property type="entry name" value="Granulin precursor"/>
    <property type="match status" value="3"/>
</dbReference>
<dbReference type="InterPro" id="IPR000118">
    <property type="entry name" value="Granulin"/>
</dbReference>
<comment type="subcellular location">
    <subcellularLocation>
        <location evidence="1">Secreted</location>
    </subcellularLocation>
</comment>